<feature type="chain" id="PRO_5039285330" evidence="1">
    <location>
        <begin position="17"/>
        <end position="483"/>
    </location>
</feature>
<name>A0A9D1GEC5_9BACT</name>
<keyword evidence="1" id="KW-0732">Signal</keyword>
<dbReference type="Pfam" id="PF14298">
    <property type="entry name" value="DUF4374"/>
    <property type="match status" value="1"/>
</dbReference>
<reference evidence="2" key="1">
    <citation type="submission" date="2020-10" db="EMBL/GenBank/DDBJ databases">
        <authorList>
            <person name="Gilroy R."/>
        </authorList>
    </citation>
    <scope>NUCLEOTIDE SEQUENCE</scope>
    <source>
        <strain evidence="2">21143</strain>
    </source>
</reference>
<dbReference type="AlphaFoldDB" id="A0A9D1GEC5"/>
<evidence type="ECO:0000313" key="2">
    <source>
        <dbReference type="EMBL" id="HIT39226.1"/>
    </source>
</evidence>
<sequence length="483" mass="53110">MKKNFLFAGLFATAMAGMVFTSCSDDDGSNGGGNSELNSLTEVKQGNYVIAATVEASGNSTNVLLTADRLDDPNYKVSADAQGLVNEGATYWVFYKDIRLYALNYHQGNSGTTQSFTLDANFDMNKRAKEYELKRFTTYGFYDEYIMTTSTGDGPTAWNDENGYTPQSFLISYLDVNNENVSSNNTNNRAYLSENFLGNGEYVTLAGIEQVGNEVYAAAVPMGLSQYGCMQKDENGNPHKWVRKDGDYASLIKTESGGSGSGAYDKDELQWTQYPDECWVAIFDDNSLTGKKLIKTDKISYACGRNKSQYYQMLWKADDGYVYVFSPSYAKTMKSDLQKTSLPSGAVRINTTTKEFDENYYFPLTDDSGKEAAFLRSWFITGDYFLFLCYDKEITASDKTANRLAIFKGSTGKLTFVSGLPSTDKISGFGNTPYIENGNAYIAVTTTDGYPAIYKIDPASATATKGLTVVATQVKGVGKLAAQ</sequence>
<comment type="caution">
    <text evidence="2">The sequence shown here is derived from an EMBL/GenBank/DDBJ whole genome shotgun (WGS) entry which is preliminary data.</text>
</comment>
<dbReference type="InterPro" id="IPR025401">
    <property type="entry name" value="DUF4374"/>
</dbReference>
<evidence type="ECO:0000313" key="3">
    <source>
        <dbReference type="Proteomes" id="UP000886722"/>
    </source>
</evidence>
<dbReference type="EMBL" id="DVKT01000034">
    <property type="protein sequence ID" value="HIT39226.1"/>
    <property type="molecule type" value="Genomic_DNA"/>
</dbReference>
<proteinExistence type="predicted"/>
<dbReference type="PROSITE" id="PS51257">
    <property type="entry name" value="PROKAR_LIPOPROTEIN"/>
    <property type="match status" value="1"/>
</dbReference>
<protein>
    <submittedName>
        <fullName evidence="2">DUF4374 domain-containing protein</fullName>
    </submittedName>
</protein>
<dbReference type="Proteomes" id="UP000886722">
    <property type="component" value="Unassembled WGS sequence"/>
</dbReference>
<reference evidence="2" key="2">
    <citation type="journal article" date="2021" name="PeerJ">
        <title>Extensive microbial diversity within the chicken gut microbiome revealed by metagenomics and culture.</title>
        <authorList>
            <person name="Gilroy R."/>
            <person name="Ravi A."/>
            <person name="Getino M."/>
            <person name="Pursley I."/>
            <person name="Horton D.L."/>
            <person name="Alikhan N.F."/>
            <person name="Baker D."/>
            <person name="Gharbi K."/>
            <person name="Hall N."/>
            <person name="Watson M."/>
            <person name="Adriaenssens E.M."/>
            <person name="Foster-Nyarko E."/>
            <person name="Jarju S."/>
            <person name="Secka A."/>
            <person name="Antonio M."/>
            <person name="Oren A."/>
            <person name="Chaudhuri R.R."/>
            <person name="La Ragione R."/>
            <person name="Hildebrand F."/>
            <person name="Pallen M.J."/>
        </authorList>
    </citation>
    <scope>NUCLEOTIDE SEQUENCE</scope>
    <source>
        <strain evidence="2">21143</strain>
    </source>
</reference>
<evidence type="ECO:0000256" key="1">
    <source>
        <dbReference type="SAM" id="SignalP"/>
    </source>
</evidence>
<feature type="signal peptide" evidence="1">
    <location>
        <begin position="1"/>
        <end position="16"/>
    </location>
</feature>
<accession>A0A9D1GEC5</accession>
<gene>
    <name evidence="2" type="ORF">IAD06_04205</name>
</gene>
<organism evidence="2 3">
    <name type="scientific">Candidatus Caccoplasma intestinavium</name>
    <dbReference type="NCBI Taxonomy" id="2840716"/>
    <lineage>
        <taxon>Bacteria</taxon>
        <taxon>Pseudomonadati</taxon>
        <taxon>Bacteroidota</taxon>
        <taxon>Bacteroidia</taxon>
        <taxon>Bacteroidales</taxon>
        <taxon>Bacteroidaceae</taxon>
        <taxon>Bacteroidaceae incertae sedis</taxon>
        <taxon>Candidatus Caccoplasma</taxon>
    </lineage>
</organism>